<keyword evidence="1 2" id="KW-0378">Hydrolase</keyword>
<dbReference type="Pfam" id="PF10996">
    <property type="entry name" value="Beta-Casp"/>
    <property type="match status" value="1"/>
</dbReference>
<dbReference type="Gene3D" id="3.40.50.10890">
    <property type="match status" value="1"/>
</dbReference>
<evidence type="ECO:0000256" key="1">
    <source>
        <dbReference type="ARBA" id="ARBA00022801"/>
    </source>
</evidence>
<keyword evidence="3" id="KW-1185">Reference proteome</keyword>
<dbReference type="CDD" id="cd16295">
    <property type="entry name" value="TTHA0252-CPSF-like_MBL-fold"/>
    <property type="match status" value="1"/>
</dbReference>
<dbReference type="KEGG" id="kpd:CW740_06345"/>
<dbReference type="SMART" id="SM01027">
    <property type="entry name" value="Beta-Casp"/>
    <property type="match status" value="1"/>
</dbReference>
<dbReference type="Gene3D" id="3.60.15.10">
    <property type="entry name" value="Ribonuclease Z/Hydroxyacylglutathione hydrolase-like"/>
    <property type="match status" value="1"/>
</dbReference>
<evidence type="ECO:0000313" key="2">
    <source>
        <dbReference type="EMBL" id="AUD78885.1"/>
    </source>
</evidence>
<dbReference type="GO" id="GO:0004521">
    <property type="term" value="F:RNA endonuclease activity"/>
    <property type="evidence" value="ECO:0007669"/>
    <property type="project" value="TreeGrafter"/>
</dbReference>
<dbReference type="Pfam" id="PF00753">
    <property type="entry name" value="Lactamase_B"/>
    <property type="match status" value="1"/>
</dbReference>
<organism evidence="2 3">
    <name type="scientific">Kangiella profundi</name>
    <dbReference type="NCBI Taxonomy" id="1561924"/>
    <lineage>
        <taxon>Bacteria</taxon>
        <taxon>Pseudomonadati</taxon>
        <taxon>Pseudomonadota</taxon>
        <taxon>Gammaproteobacteria</taxon>
        <taxon>Kangiellales</taxon>
        <taxon>Kangiellaceae</taxon>
        <taxon>Kangiella</taxon>
    </lineage>
</organism>
<dbReference type="InterPro" id="IPR050698">
    <property type="entry name" value="MBL"/>
</dbReference>
<dbReference type="Proteomes" id="UP000232693">
    <property type="component" value="Chromosome"/>
</dbReference>
<dbReference type="Pfam" id="PF07521">
    <property type="entry name" value="RMMBL"/>
    <property type="match status" value="1"/>
</dbReference>
<dbReference type="GO" id="GO:0016787">
    <property type="term" value="F:hydrolase activity"/>
    <property type="evidence" value="ECO:0007669"/>
    <property type="project" value="UniProtKB-KW"/>
</dbReference>
<name>A0A2K9A4W4_9GAMM</name>
<evidence type="ECO:0000313" key="3">
    <source>
        <dbReference type="Proteomes" id="UP000232693"/>
    </source>
</evidence>
<dbReference type="PANTHER" id="PTHR11203:SF37">
    <property type="entry name" value="INTEGRATOR COMPLEX SUBUNIT 11"/>
    <property type="match status" value="1"/>
</dbReference>
<dbReference type="InterPro" id="IPR022712">
    <property type="entry name" value="Beta_Casp"/>
</dbReference>
<reference evidence="2 3" key="1">
    <citation type="submission" date="2017-12" db="EMBL/GenBank/DDBJ databases">
        <title>Kangiella profundi FT102 completed genome.</title>
        <authorList>
            <person name="Xu J."/>
            <person name="Wang J."/>
            <person name="Lu Y."/>
        </authorList>
    </citation>
    <scope>NUCLEOTIDE SEQUENCE [LARGE SCALE GENOMIC DNA]</scope>
    <source>
        <strain evidence="2 3">FT102</strain>
    </source>
</reference>
<dbReference type="RefSeq" id="WP_106646731.1">
    <property type="nucleotide sequence ID" value="NZ_BMGO01000001.1"/>
</dbReference>
<dbReference type="AlphaFoldDB" id="A0A2K9A4W4"/>
<accession>A0A2K9A4W4</accession>
<dbReference type="SMART" id="SM00849">
    <property type="entry name" value="Lactamase_B"/>
    <property type="match status" value="1"/>
</dbReference>
<dbReference type="InterPro" id="IPR001279">
    <property type="entry name" value="Metallo-B-lactamas"/>
</dbReference>
<dbReference type="SUPFAM" id="SSF56281">
    <property type="entry name" value="Metallo-hydrolase/oxidoreductase"/>
    <property type="match status" value="1"/>
</dbReference>
<dbReference type="PANTHER" id="PTHR11203">
    <property type="entry name" value="CLEAVAGE AND POLYADENYLATION SPECIFICITY FACTOR FAMILY MEMBER"/>
    <property type="match status" value="1"/>
</dbReference>
<gene>
    <name evidence="2" type="ORF">CW740_06345</name>
</gene>
<dbReference type="EMBL" id="CP025120">
    <property type="protein sequence ID" value="AUD78885.1"/>
    <property type="molecule type" value="Genomic_DNA"/>
</dbReference>
<dbReference type="OrthoDB" id="9803916at2"/>
<proteinExistence type="predicted"/>
<sequence>MKIKVHGAAEEVTGSCIQITTEHSNIIIDCGLIQGAPKKEERNRAPFPFSLRELDAVILTHAHIDHSGRLPVLVSQGYQGPIHTHEANADLLDILLMDSAFLQEKEAEWSNTKRSRKGLKLLDPLYTQDDVPPVLSLLNLHPYKQPIEITEDITMVLHNAGHILGSSHVELLVKENSHTKRIILSGDIGNPGSPIQEDSNIYGKADLVIMESTYGNRNHQSWDDSIIELKTALDEARQHGGNVLIPSFAVGRTQVLLYYFAKYYNEWRLSDWDIYLDSPMAIKVTNTYGKYWQLYKKESQYLWSGETLHQKLPNLKFTPDTEQSIELNSIHKGAIIIAGSGMMNGGRIKQHLKHNIWRPQCSLIVAGFQPEGTLGNRIVEGAPYIKLWGETVKVAAKVHTIGGFSAHAGQKDLLKWYQKFENSPRLVLVHGAQTTIQEFHDFMTQNVDSEITIAKQGEVIRV</sequence>
<dbReference type="InterPro" id="IPR036866">
    <property type="entry name" value="RibonucZ/Hydroxyglut_hydro"/>
</dbReference>
<protein>
    <submittedName>
        <fullName evidence="2">MBL fold metallo-hydrolase</fullName>
    </submittedName>
</protein>
<dbReference type="InterPro" id="IPR011108">
    <property type="entry name" value="RMMBL"/>
</dbReference>